<dbReference type="AlphaFoldDB" id="A0A317PI66"/>
<proteinExistence type="predicted"/>
<evidence type="ECO:0000313" key="2">
    <source>
        <dbReference type="Proteomes" id="UP000246352"/>
    </source>
</evidence>
<dbReference type="InterPro" id="IPR015797">
    <property type="entry name" value="NUDIX_hydrolase-like_dom_sf"/>
</dbReference>
<gene>
    <name evidence="1" type="ORF">DFR52_104372</name>
</gene>
<dbReference type="SUPFAM" id="SSF55811">
    <property type="entry name" value="Nudix"/>
    <property type="match status" value="1"/>
</dbReference>
<dbReference type="Proteomes" id="UP000246352">
    <property type="component" value="Unassembled WGS sequence"/>
</dbReference>
<protein>
    <recommendedName>
        <fullName evidence="3">Nudix hydrolase domain-containing protein</fullName>
    </recommendedName>
</protein>
<accession>A0A317PI66</accession>
<reference evidence="1 2" key="1">
    <citation type="submission" date="2018-05" db="EMBL/GenBank/DDBJ databases">
        <title>Genomic Encyclopedia of Type Strains, Phase IV (KMG-IV): sequencing the most valuable type-strain genomes for metagenomic binning, comparative biology and taxonomic classification.</title>
        <authorList>
            <person name="Goeker M."/>
        </authorList>
    </citation>
    <scope>NUCLEOTIDE SEQUENCE [LARGE SCALE GENOMIC DNA]</scope>
    <source>
        <strain evidence="1 2">DSM 16791</strain>
    </source>
</reference>
<keyword evidence="2" id="KW-1185">Reference proteome</keyword>
<dbReference type="Gene3D" id="3.90.79.10">
    <property type="entry name" value="Nucleoside Triphosphate Pyrophosphohydrolase"/>
    <property type="match status" value="1"/>
</dbReference>
<sequence>MKDDRMAMFAEDSFVPLDHVTLRLAEGPHPWQLAERDAVEALWARERVERPFLYNGTVIMHRGLAMQGGGITGISHAVPYAVLLHWLEAQPAEADIWHLFGSPVIVSSDQALVLIRMAQRTAGAGRIVSPGGSLDLADIRDGVCDVEGNMAREMAEETGLDLAHARAEPQLTGWRRGHRVTVFRRYHFDRTAAEIAAAIEAHIASEAEPEADAAVVFRNAGQITGAVPAHMRAMIRFQFR</sequence>
<name>A0A317PI66_9HYPH</name>
<evidence type="ECO:0008006" key="3">
    <source>
        <dbReference type="Google" id="ProtNLM"/>
    </source>
</evidence>
<evidence type="ECO:0000313" key="1">
    <source>
        <dbReference type="EMBL" id="PWV99080.1"/>
    </source>
</evidence>
<comment type="caution">
    <text evidence="1">The sequence shown here is derived from an EMBL/GenBank/DDBJ whole genome shotgun (WGS) entry which is preliminary data.</text>
</comment>
<dbReference type="EMBL" id="QGTR01000004">
    <property type="protein sequence ID" value="PWV99080.1"/>
    <property type="molecule type" value="Genomic_DNA"/>
</dbReference>
<organism evidence="1 2">
    <name type="scientific">Hoeflea marina</name>
    <dbReference type="NCBI Taxonomy" id="274592"/>
    <lineage>
        <taxon>Bacteria</taxon>
        <taxon>Pseudomonadati</taxon>
        <taxon>Pseudomonadota</taxon>
        <taxon>Alphaproteobacteria</taxon>
        <taxon>Hyphomicrobiales</taxon>
        <taxon>Rhizobiaceae</taxon>
        <taxon>Hoeflea</taxon>
    </lineage>
</organism>